<dbReference type="AlphaFoldDB" id="A0A0F5JSY8"/>
<dbReference type="PANTHER" id="PTHR34986">
    <property type="entry name" value="EVOLVED BETA-GALACTOSIDASE SUBUNIT BETA"/>
    <property type="match status" value="1"/>
</dbReference>
<evidence type="ECO:0000313" key="1">
    <source>
        <dbReference type="EMBL" id="KKB60492.1"/>
    </source>
</evidence>
<dbReference type="Gene3D" id="2.60.120.370">
    <property type="entry name" value="YhcH/YjgK/YiaL"/>
    <property type="match status" value="1"/>
</dbReference>
<name>A0A0F5JSY8_9BACT</name>
<dbReference type="STRING" id="1203610.HMPREF1536_00373"/>
<gene>
    <name evidence="1" type="ORF">HMPREF1536_00373</name>
</gene>
<organism evidence="1 2">
    <name type="scientific">Parabacteroides gordonii MS-1 = DSM 23371</name>
    <dbReference type="NCBI Taxonomy" id="1203610"/>
    <lineage>
        <taxon>Bacteria</taxon>
        <taxon>Pseudomonadati</taxon>
        <taxon>Bacteroidota</taxon>
        <taxon>Bacteroidia</taxon>
        <taxon>Bacteroidales</taxon>
        <taxon>Tannerellaceae</taxon>
        <taxon>Parabacteroides</taxon>
    </lineage>
</organism>
<accession>A0A0F5JSY8</accession>
<reference evidence="1 2" key="1">
    <citation type="submission" date="2013-04" db="EMBL/GenBank/DDBJ databases">
        <title>The Genome Sequence of Parabacteroides gordonii DSM 23371.</title>
        <authorList>
            <consortium name="The Broad Institute Genomics Platform"/>
            <person name="Earl A."/>
            <person name="Ward D."/>
            <person name="Feldgarden M."/>
            <person name="Gevers D."/>
            <person name="Martens E."/>
            <person name="Sakamoto M."/>
            <person name="Benno Y."/>
            <person name="Suzuki N."/>
            <person name="Matsunaga N."/>
            <person name="Koshihara K."/>
            <person name="Seki M."/>
            <person name="Komiya H."/>
            <person name="Walker B."/>
            <person name="Young S."/>
            <person name="Zeng Q."/>
            <person name="Gargeya S."/>
            <person name="Fitzgerald M."/>
            <person name="Haas B."/>
            <person name="Abouelleil A."/>
            <person name="Allen A.W."/>
            <person name="Alvarado L."/>
            <person name="Arachchi H.M."/>
            <person name="Berlin A.M."/>
            <person name="Chapman S.B."/>
            <person name="Gainer-Dewar J."/>
            <person name="Goldberg J."/>
            <person name="Griggs A."/>
            <person name="Gujja S."/>
            <person name="Hansen M."/>
            <person name="Howarth C."/>
            <person name="Imamovic A."/>
            <person name="Ireland A."/>
            <person name="Larimer J."/>
            <person name="McCowan C."/>
            <person name="Murphy C."/>
            <person name="Pearson M."/>
            <person name="Poon T.W."/>
            <person name="Priest M."/>
            <person name="Roberts A."/>
            <person name="Saif S."/>
            <person name="Shea T."/>
            <person name="Sisk P."/>
            <person name="Sykes S."/>
            <person name="Wortman J."/>
            <person name="Nusbaum C."/>
            <person name="Birren B."/>
        </authorList>
    </citation>
    <scope>NUCLEOTIDE SEQUENCE [LARGE SCALE GENOMIC DNA]</scope>
    <source>
        <strain evidence="1 2">MS-1</strain>
    </source>
</reference>
<evidence type="ECO:0008006" key="3">
    <source>
        <dbReference type="Google" id="ProtNLM"/>
    </source>
</evidence>
<dbReference type="PATRIC" id="fig|1203610.3.peg.392"/>
<dbReference type="PANTHER" id="PTHR34986:SF1">
    <property type="entry name" value="PROTEIN YIAL"/>
    <property type="match status" value="1"/>
</dbReference>
<dbReference type="InterPro" id="IPR004375">
    <property type="entry name" value="NanQ/TabA/YiaL"/>
</dbReference>
<dbReference type="Proteomes" id="UP000033035">
    <property type="component" value="Unassembled WGS sequence"/>
</dbReference>
<keyword evidence="2" id="KW-1185">Reference proteome</keyword>
<dbReference type="RefSeq" id="WP_052349955.1">
    <property type="nucleotide sequence ID" value="NZ_KE386766.1"/>
</dbReference>
<dbReference type="NCBIfam" id="TIGR00022">
    <property type="entry name" value="YhcH/YjgK/YiaL family protein"/>
    <property type="match status" value="1"/>
</dbReference>
<dbReference type="SUPFAM" id="SSF51197">
    <property type="entry name" value="Clavaminate synthase-like"/>
    <property type="match status" value="1"/>
</dbReference>
<dbReference type="GO" id="GO:0005829">
    <property type="term" value="C:cytosol"/>
    <property type="evidence" value="ECO:0007669"/>
    <property type="project" value="TreeGrafter"/>
</dbReference>
<dbReference type="InterPro" id="IPR037012">
    <property type="entry name" value="NanQ/TabA/YiaL_sf"/>
</dbReference>
<proteinExistence type="predicted"/>
<evidence type="ECO:0000313" key="2">
    <source>
        <dbReference type="Proteomes" id="UP000033035"/>
    </source>
</evidence>
<dbReference type="EMBL" id="AQHW01000002">
    <property type="protein sequence ID" value="KKB60492.1"/>
    <property type="molecule type" value="Genomic_DNA"/>
</dbReference>
<dbReference type="HOGENOM" id="CLU_107139_0_1_10"/>
<dbReference type="PROSITE" id="PS51257">
    <property type="entry name" value="PROKAR_LIPOPROTEIN"/>
    <property type="match status" value="1"/>
</dbReference>
<protein>
    <recommendedName>
        <fullName evidence="3">YhcH/YjgK/YiaL family protein</fullName>
    </recommendedName>
</protein>
<comment type="caution">
    <text evidence="1">The sequence shown here is derived from an EMBL/GenBank/DDBJ whole genome shotgun (WGS) entry which is preliminary data.</text>
</comment>
<dbReference type="Pfam" id="PF04074">
    <property type="entry name" value="DUF386"/>
    <property type="match status" value="1"/>
</dbReference>
<sequence>MRQVFYYLIIIILFFIMGCKSEKKKTSELSTQYINEWISKSAWYKELAMKPDKSINQELFVLQNERNGKAWQVAFDFLKKNNLNELALGRYDLSDDGIYATVSEYETKKHETARYEAHRKYIDIQYVSKGEEYIDLLPMNEVTENPDYDEQADIMFLEGKPGTRLHADKEHFFVFFPDDVHKPCLEIGKTAMVRKIVVKIPWND</sequence>